<evidence type="ECO:0000313" key="1">
    <source>
        <dbReference type="EMBL" id="WAX55708.1"/>
    </source>
</evidence>
<reference evidence="1" key="1">
    <citation type="submission" date="2022-05" db="EMBL/GenBank/DDBJ databases">
        <title>Jatrophihabitans sp. SB3-54 whole genome sequence.</title>
        <authorList>
            <person name="Suh M.K."/>
            <person name="Eom M.K."/>
            <person name="Kim J.S."/>
            <person name="Kim H.S."/>
            <person name="Do H.E."/>
            <person name="Shin Y.K."/>
            <person name="Lee J.-S."/>
        </authorList>
    </citation>
    <scope>NUCLEOTIDE SEQUENCE</scope>
    <source>
        <strain evidence="1">SB3-54</strain>
    </source>
</reference>
<dbReference type="Proteomes" id="UP001164693">
    <property type="component" value="Chromosome"/>
</dbReference>
<name>A0ABY7JVJ9_9ACTN</name>
<accession>A0ABY7JVJ9</accession>
<proteinExistence type="predicted"/>
<evidence type="ECO:0008006" key="3">
    <source>
        <dbReference type="Google" id="ProtNLM"/>
    </source>
</evidence>
<organism evidence="1 2">
    <name type="scientific">Jatrophihabitans cynanchi</name>
    <dbReference type="NCBI Taxonomy" id="2944128"/>
    <lineage>
        <taxon>Bacteria</taxon>
        <taxon>Bacillati</taxon>
        <taxon>Actinomycetota</taxon>
        <taxon>Actinomycetes</taxon>
        <taxon>Jatrophihabitantales</taxon>
        <taxon>Jatrophihabitantaceae</taxon>
        <taxon>Jatrophihabitans</taxon>
    </lineage>
</organism>
<dbReference type="EMBL" id="CP097463">
    <property type="protein sequence ID" value="WAX55708.1"/>
    <property type="molecule type" value="Genomic_DNA"/>
</dbReference>
<sequence>MKHIIDRHAAADEIRSRLDSWRAKGFVVDPVTWADGQTTVNPITTDRNAVRGDYSVGVKARRDGAEAQVVLYSGGWCDLSFWSGNPEDDPVDEAPGWEDRLDLEGFARVLDRFERTLLGSFRSSQESTTPLPATAALGGMCGRCSGATSQRSSAVIGTCG</sequence>
<gene>
    <name evidence="1" type="ORF">M6B22_14325</name>
</gene>
<protein>
    <recommendedName>
        <fullName evidence="3">DUF4304 domain-containing protein</fullName>
    </recommendedName>
</protein>
<keyword evidence="2" id="KW-1185">Reference proteome</keyword>
<evidence type="ECO:0000313" key="2">
    <source>
        <dbReference type="Proteomes" id="UP001164693"/>
    </source>
</evidence>
<dbReference type="RefSeq" id="WP_269442231.1">
    <property type="nucleotide sequence ID" value="NZ_CP097463.1"/>
</dbReference>